<dbReference type="GO" id="GO:0006567">
    <property type="term" value="P:L-threonine catabolic process"/>
    <property type="evidence" value="ECO:0007669"/>
    <property type="project" value="TreeGrafter"/>
</dbReference>
<dbReference type="NCBIfam" id="NF007825">
    <property type="entry name" value="PRK10534.1"/>
    <property type="match status" value="1"/>
</dbReference>
<evidence type="ECO:0000256" key="6">
    <source>
        <dbReference type="PIRSR" id="PIRSR017617-1"/>
    </source>
</evidence>
<comment type="cofactor">
    <cofactor evidence="1">
        <name>pyridoxal 5'-phosphate</name>
        <dbReference type="ChEBI" id="CHEBI:597326"/>
    </cofactor>
</comment>
<dbReference type="InterPro" id="IPR015421">
    <property type="entry name" value="PyrdxlP-dep_Trfase_major"/>
</dbReference>
<organism evidence="8 9">
    <name type="scientific">Aeromonas allosaccharophila</name>
    <dbReference type="NCBI Taxonomy" id="656"/>
    <lineage>
        <taxon>Bacteria</taxon>
        <taxon>Pseudomonadati</taxon>
        <taxon>Pseudomonadota</taxon>
        <taxon>Gammaproteobacteria</taxon>
        <taxon>Aeromonadales</taxon>
        <taxon>Aeromonadaceae</taxon>
        <taxon>Aeromonas</taxon>
    </lineage>
</organism>
<feature type="domain" description="Aromatic amino acid beta-eliminating lyase/threonine aldolase" evidence="7">
    <location>
        <begin position="5"/>
        <end position="286"/>
    </location>
</feature>
<dbReference type="Gene3D" id="3.40.640.10">
    <property type="entry name" value="Type I PLP-dependent aspartate aminotransferase-like (Major domain)"/>
    <property type="match status" value="1"/>
</dbReference>
<evidence type="ECO:0000256" key="5">
    <source>
        <dbReference type="ARBA" id="ARBA00023239"/>
    </source>
</evidence>
<proteinExistence type="inferred from homology"/>
<reference evidence="8 9" key="1">
    <citation type="submission" date="2020-12" db="EMBL/GenBank/DDBJ databases">
        <title>FDA dAtabase for Regulatory Grade micrObial Sequences (FDA-ARGOS): Supporting development and validation of Infectious Disease Dx tests.</title>
        <authorList>
            <person name="Sproer C."/>
            <person name="Gronow S."/>
            <person name="Severitt S."/>
            <person name="Schroder I."/>
            <person name="Tallon L."/>
            <person name="Sadzewicz L."/>
            <person name="Zhao X."/>
            <person name="Boylan J."/>
            <person name="Ott S."/>
            <person name="Bowen H."/>
            <person name="Vavikolanu K."/>
            <person name="Mehta A."/>
            <person name="Aluvathingal J."/>
            <person name="Nadendla S."/>
            <person name="Lowell S."/>
            <person name="Myers T."/>
            <person name="Yan Y."/>
            <person name="Sichtig H."/>
        </authorList>
    </citation>
    <scope>NUCLEOTIDE SEQUENCE [LARGE SCALE GENOMIC DNA]</scope>
    <source>
        <strain evidence="8 9">FDAARGOS_933</strain>
    </source>
</reference>
<dbReference type="NCBIfam" id="NF041359">
    <property type="entry name" value="GntG_guanitoxin"/>
    <property type="match status" value="1"/>
</dbReference>
<feature type="modified residue" description="N6-(pyridoxal phosphate)lysine" evidence="6">
    <location>
        <position position="199"/>
    </location>
</feature>
<dbReference type="RefSeq" id="WP_197929756.1">
    <property type="nucleotide sequence ID" value="NZ_CP065745.1"/>
</dbReference>
<comment type="subunit">
    <text evidence="3">Homotetramer.</text>
</comment>
<sequence>MRYIDLRSDTVTQPTDAMRQAMLHAEVGDDVYGEDPGVNALEAFGARLLGKQAALFVPSGTMSNLLAVMSHCQRGEGAILGNAAHIYRYEAQGSAVLGSVALQPLPMQRDGTLAFDDIKAALAPDDAHFVQTRLICLENTHNGKVLQLSYLQEMGAFVAERGLKLHLDGARLFNAAVASETSVEVIAAPFDSISICLSKGLGAPVGSLLVGSHDFIARARRLRKMLGGGMRQAGILAQAGLFALEQHVTRLADDHRRAKRLAEGLAALPGIELDLSLVQSNMVFLRLHEGESAPLLAFMKERGILFSGYGELRLVTHLQINDDDIEEVIDAFTEYLGAR</sequence>
<dbReference type="GO" id="GO:0006545">
    <property type="term" value="P:glycine biosynthetic process"/>
    <property type="evidence" value="ECO:0007669"/>
    <property type="project" value="TreeGrafter"/>
</dbReference>
<accession>A0A7T2UNB2</accession>
<keyword evidence="4" id="KW-0663">Pyridoxal phosphate</keyword>
<dbReference type="FunFam" id="3.40.640.10:FF:000030">
    <property type="entry name" value="Low-specificity L-threonine aldolase"/>
    <property type="match status" value="1"/>
</dbReference>
<dbReference type="InterPro" id="IPR023603">
    <property type="entry name" value="Low_specificity_L-TA-like"/>
</dbReference>
<dbReference type="PANTHER" id="PTHR48097:SF9">
    <property type="entry name" value="L-THREONINE ALDOLASE"/>
    <property type="match status" value="1"/>
</dbReference>
<evidence type="ECO:0000256" key="2">
    <source>
        <dbReference type="ARBA" id="ARBA00006966"/>
    </source>
</evidence>
<keyword evidence="5 8" id="KW-0456">Lyase</keyword>
<dbReference type="GeneID" id="60784629"/>
<dbReference type="SUPFAM" id="SSF53383">
    <property type="entry name" value="PLP-dependent transferases"/>
    <property type="match status" value="1"/>
</dbReference>
<dbReference type="GO" id="GO:0008732">
    <property type="term" value="F:L-allo-threonine aldolase activity"/>
    <property type="evidence" value="ECO:0007669"/>
    <property type="project" value="TreeGrafter"/>
</dbReference>
<evidence type="ECO:0000256" key="3">
    <source>
        <dbReference type="ARBA" id="ARBA00011881"/>
    </source>
</evidence>
<evidence type="ECO:0000256" key="4">
    <source>
        <dbReference type="ARBA" id="ARBA00022898"/>
    </source>
</evidence>
<dbReference type="PIRSF" id="PIRSF017617">
    <property type="entry name" value="Thr_aldolase"/>
    <property type="match status" value="1"/>
</dbReference>
<dbReference type="PANTHER" id="PTHR48097">
    <property type="entry name" value="L-THREONINE ALDOLASE-RELATED"/>
    <property type="match status" value="1"/>
</dbReference>
<protein>
    <submittedName>
        <fullName evidence="8">Low-specificity L-threonine aldolase</fullName>
        <ecNumber evidence="8">4.1.2.48</ecNumber>
    </submittedName>
</protein>
<dbReference type="EMBL" id="CP065745">
    <property type="protein sequence ID" value="QPR55506.1"/>
    <property type="molecule type" value="Genomic_DNA"/>
</dbReference>
<dbReference type="InterPro" id="IPR015422">
    <property type="entry name" value="PyrdxlP-dep_Trfase_small"/>
</dbReference>
<dbReference type="KEGG" id="aall:I6G90_03445"/>
<name>A0A7T2UNB2_9GAMM</name>
<dbReference type="EC" id="4.1.2.48" evidence="8"/>
<gene>
    <name evidence="8" type="primary">ltaE</name>
    <name evidence="8" type="ORF">I6G90_03445</name>
</gene>
<comment type="similarity">
    <text evidence="2">Belongs to the threonine aldolase family.</text>
</comment>
<evidence type="ECO:0000313" key="9">
    <source>
        <dbReference type="Proteomes" id="UP000595101"/>
    </source>
</evidence>
<evidence type="ECO:0000313" key="8">
    <source>
        <dbReference type="EMBL" id="QPR55506.1"/>
    </source>
</evidence>
<dbReference type="GO" id="GO:0005829">
    <property type="term" value="C:cytosol"/>
    <property type="evidence" value="ECO:0007669"/>
    <property type="project" value="TreeGrafter"/>
</dbReference>
<dbReference type="InterPro" id="IPR015424">
    <property type="entry name" value="PyrdxlP-dep_Trfase"/>
</dbReference>
<dbReference type="Pfam" id="PF01212">
    <property type="entry name" value="Beta_elim_lyase"/>
    <property type="match status" value="1"/>
</dbReference>
<dbReference type="InterPro" id="IPR001597">
    <property type="entry name" value="ArAA_b-elim_lyase/Thr_aldolase"/>
</dbReference>
<dbReference type="Proteomes" id="UP000595101">
    <property type="component" value="Chromosome"/>
</dbReference>
<dbReference type="AlphaFoldDB" id="A0A7T2UNB2"/>
<evidence type="ECO:0000259" key="7">
    <source>
        <dbReference type="Pfam" id="PF01212"/>
    </source>
</evidence>
<evidence type="ECO:0000256" key="1">
    <source>
        <dbReference type="ARBA" id="ARBA00001933"/>
    </source>
</evidence>
<dbReference type="Gene3D" id="3.90.1150.10">
    <property type="entry name" value="Aspartate Aminotransferase, domain 1"/>
    <property type="match status" value="1"/>
</dbReference>
<dbReference type="CDD" id="cd06502">
    <property type="entry name" value="TA_like"/>
    <property type="match status" value="1"/>
</dbReference>